<dbReference type="EMBL" id="JANHOG010000023">
    <property type="protein sequence ID" value="KAJ3559480.1"/>
    <property type="molecule type" value="Genomic_DNA"/>
</dbReference>
<accession>A0ACC1TEN0</accession>
<keyword evidence="2" id="KW-1185">Reference proteome</keyword>
<protein>
    <submittedName>
        <fullName evidence="1">Uncharacterized protein</fullName>
    </submittedName>
</protein>
<proteinExistence type="predicted"/>
<name>A0ACC1TEN0_9APHY</name>
<sequence length="510" mass="58424">MNKETSLLECITPSKDIHAKWSNMFVPHKAPKLFHERVRTCTFTPEELALFREDWLLRVAELNLKSQLLIEERRHERLIDHISNSAPPLIDCITLRNEYIPPAPPAKELKFCKTKILARIKEFEPVLEVTKTQLDLFFAKLRNEDSREDLGLSFDIPAELDNLKTFWHNGKEMAYQLYAPNTTLGQIGNWHALLEQGVDLTVTFTSEESRSNLHRIFENASRAIVKHMAGYTNKQITDLNAHVASIEKETADLQATVRHLAELVITQGLLIRQYQATLDKVRLGQGTVKCPKLPDPPKYAGTVDKQGLEDWLNQIILYNEAYGISDDQAKILTALTHLQKPAMQYMATYFNNVKEGKDLDTWNNFIKELRALYGKRDNKKGAKEEITQLWANKALAKKDFIKYAEQYRTLARIVKYEDKLHIDKLWEDEYLDLLLKVYKVIYSDKSCASVFDTSSSNGSSKDPDAMEIDAQAKSKGKGKEHQANSTETKKETLSHLCCQRAEEEGSVAQH</sequence>
<evidence type="ECO:0000313" key="1">
    <source>
        <dbReference type="EMBL" id="KAJ3559480.1"/>
    </source>
</evidence>
<gene>
    <name evidence="1" type="ORF">NM688_g323</name>
</gene>
<organism evidence="1 2">
    <name type="scientific">Phlebia brevispora</name>
    <dbReference type="NCBI Taxonomy" id="194682"/>
    <lineage>
        <taxon>Eukaryota</taxon>
        <taxon>Fungi</taxon>
        <taxon>Dikarya</taxon>
        <taxon>Basidiomycota</taxon>
        <taxon>Agaricomycotina</taxon>
        <taxon>Agaricomycetes</taxon>
        <taxon>Polyporales</taxon>
        <taxon>Meruliaceae</taxon>
        <taxon>Phlebia</taxon>
    </lineage>
</organism>
<dbReference type="Proteomes" id="UP001148662">
    <property type="component" value="Unassembled WGS sequence"/>
</dbReference>
<evidence type="ECO:0000313" key="2">
    <source>
        <dbReference type="Proteomes" id="UP001148662"/>
    </source>
</evidence>
<comment type="caution">
    <text evidence="1">The sequence shown here is derived from an EMBL/GenBank/DDBJ whole genome shotgun (WGS) entry which is preliminary data.</text>
</comment>
<reference evidence="1" key="1">
    <citation type="submission" date="2022-07" db="EMBL/GenBank/DDBJ databases">
        <title>Genome Sequence of Phlebia brevispora.</title>
        <authorList>
            <person name="Buettner E."/>
        </authorList>
    </citation>
    <scope>NUCLEOTIDE SEQUENCE</scope>
    <source>
        <strain evidence="1">MPL23</strain>
    </source>
</reference>